<dbReference type="PROSITE" id="PS50231">
    <property type="entry name" value="RICIN_B_LECTIN"/>
    <property type="match status" value="1"/>
</dbReference>
<dbReference type="GO" id="GO:0005975">
    <property type="term" value="P:carbohydrate metabolic process"/>
    <property type="evidence" value="ECO:0007669"/>
    <property type="project" value="UniProtKB-ARBA"/>
</dbReference>
<dbReference type="Pfam" id="PF00652">
    <property type="entry name" value="Ricin_B_lectin"/>
    <property type="match status" value="1"/>
</dbReference>
<evidence type="ECO:0000259" key="2">
    <source>
        <dbReference type="SMART" id="SM00458"/>
    </source>
</evidence>
<protein>
    <recommendedName>
        <fullName evidence="2">Ricin B lectin domain-containing protein</fullName>
    </recommendedName>
</protein>
<gene>
    <name evidence="3" type="ORF">Ssi02_18010</name>
</gene>
<dbReference type="Gene3D" id="2.60.40.10">
    <property type="entry name" value="Immunoglobulins"/>
    <property type="match status" value="1"/>
</dbReference>
<feature type="signal peptide" evidence="1">
    <location>
        <begin position="1"/>
        <end position="27"/>
    </location>
</feature>
<evidence type="ECO:0000313" key="3">
    <source>
        <dbReference type="EMBL" id="GII91570.1"/>
    </source>
</evidence>
<name>A0A919RCU4_9ACTN</name>
<dbReference type="CDD" id="cd00161">
    <property type="entry name" value="beta-trefoil_Ricin-like"/>
    <property type="match status" value="1"/>
</dbReference>
<reference evidence="3" key="1">
    <citation type="submission" date="2021-01" db="EMBL/GenBank/DDBJ databases">
        <title>Whole genome shotgun sequence of Sinosporangium siamense NBRC 109515.</title>
        <authorList>
            <person name="Komaki H."/>
            <person name="Tamura T."/>
        </authorList>
    </citation>
    <scope>NUCLEOTIDE SEQUENCE</scope>
    <source>
        <strain evidence="3">NBRC 109515</strain>
    </source>
</reference>
<keyword evidence="1" id="KW-0732">Signal</keyword>
<keyword evidence="4" id="KW-1185">Reference proteome</keyword>
<comment type="caution">
    <text evidence="3">The sequence shown here is derived from an EMBL/GenBank/DDBJ whole genome shotgun (WGS) entry which is preliminary data.</text>
</comment>
<dbReference type="InterPro" id="IPR035992">
    <property type="entry name" value="Ricin_B-like_lectins"/>
</dbReference>
<feature type="domain" description="Ricin B lectin" evidence="2">
    <location>
        <begin position="36"/>
        <end position="165"/>
    </location>
</feature>
<evidence type="ECO:0000256" key="1">
    <source>
        <dbReference type="SAM" id="SignalP"/>
    </source>
</evidence>
<dbReference type="EMBL" id="BOOW01000010">
    <property type="protein sequence ID" value="GII91570.1"/>
    <property type="molecule type" value="Genomic_DNA"/>
</dbReference>
<dbReference type="Gene3D" id="2.80.10.50">
    <property type="match status" value="1"/>
</dbReference>
<dbReference type="Proteomes" id="UP000606172">
    <property type="component" value="Unassembled WGS sequence"/>
</dbReference>
<dbReference type="InterPro" id="IPR013783">
    <property type="entry name" value="Ig-like_fold"/>
</dbReference>
<dbReference type="SUPFAM" id="SSF50370">
    <property type="entry name" value="Ricin B-like lectins"/>
    <property type="match status" value="1"/>
</dbReference>
<dbReference type="NCBIfam" id="TIGR01451">
    <property type="entry name" value="B_ant_repeat"/>
    <property type="match status" value="1"/>
</dbReference>
<dbReference type="InterPro" id="IPR001434">
    <property type="entry name" value="OmcB-like_DUF11"/>
</dbReference>
<accession>A0A919RCU4</accession>
<dbReference type="InterPro" id="IPR000772">
    <property type="entry name" value="Ricin_B_lectin"/>
</dbReference>
<sequence>MLVGTRWTFLAAAVLMAVWGLTPQTPADGAARRANGGVLISLLNQRTICLDSGTTSGSVVTVQTCDATKLTQQWSFSGTTLRNGAGLCLAMPLVVPSPGSQLQVTTCSGSLTQNWTFLAASNSLQYTGSVATLFCADSQTGNPPAGTAVVAAGCSNTDHQRWSFGFSDISVTTPYPAATTLKIKPGQSTSVAAFNTSNDPNHQTAPSATLTITVPTGVTMTGTTAVNWTCSATTSCTASNVTPGTAGSVTRTFTVPATATVGTKYQVTATAAVTGVQDVTGNDSATLVVEVVPLSTDLSMTTTTATVTSDPAQSAQLGFTLTNLGPDAADAATATFTWPAALTATALTASGGDWTCVLATRTCARTTAMAVSTPVTFQVTATVPAAADATATFAVSATAETGPKSLDPVSADNTATAVVVMSPVDLRVTKQGPAQGFAGAAVVYTVTVTNPGRTTVTGAAVQDAVPAVFTPVTWTCAASAGGTCTTATGTGNTIATTVTLAPGGTAVFTITATLPTTATGTVTNTATVTTPTGVTDPATSNNSASVQTTVSTQADMSVTKRVAT</sequence>
<feature type="chain" id="PRO_5039503886" description="Ricin B lectin domain-containing protein" evidence="1">
    <location>
        <begin position="28"/>
        <end position="564"/>
    </location>
</feature>
<organism evidence="3 4">
    <name type="scientific">Sinosporangium siamense</name>
    <dbReference type="NCBI Taxonomy" id="1367973"/>
    <lineage>
        <taxon>Bacteria</taxon>
        <taxon>Bacillati</taxon>
        <taxon>Actinomycetota</taxon>
        <taxon>Actinomycetes</taxon>
        <taxon>Streptosporangiales</taxon>
        <taxon>Streptosporangiaceae</taxon>
        <taxon>Sinosporangium</taxon>
    </lineage>
</organism>
<proteinExistence type="predicted"/>
<dbReference type="Pfam" id="PF01345">
    <property type="entry name" value="DUF11"/>
    <property type="match status" value="2"/>
</dbReference>
<evidence type="ECO:0000313" key="4">
    <source>
        <dbReference type="Proteomes" id="UP000606172"/>
    </source>
</evidence>
<dbReference type="AlphaFoldDB" id="A0A919RCU4"/>
<dbReference type="SMART" id="SM00458">
    <property type="entry name" value="RICIN"/>
    <property type="match status" value="1"/>
</dbReference>
<dbReference type="InterPro" id="IPR047589">
    <property type="entry name" value="DUF11_rpt"/>
</dbReference>